<dbReference type="GeneID" id="54366442"/>
<dbReference type="RefSeq" id="XP_033457143.1">
    <property type="nucleotide sequence ID" value="XM_033608642.1"/>
</dbReference>
<reference evidence="3" key="2">
    <citation type="submission" date="2020-04" db="EMBL/GenBank/DDBJ databases">
        <authorList>
            <consortium name="NCBI Genome Project"/>
        </authorList>
    </citation>
    <scope>NUCLEOTIDE SEQUENCE</scope>
    <source>
        <strain evidence="3">CBS 342.82</strain>
    </source>
</reference>
<reference evidence="3" key="3">
    <citation type="submission" date="2025-08" db="UniProtKB">
        <authorList>
            <consortium name="RefSeq"/>
        </authorList>
    </citation>
    <scope>IDENTIFICATION</scope>
    <source>
        <strain evidence="3">CBS 342.82</strain>
    </source>
</reference>
<dbReference type="AlphaFoldDB" id="A0A6J3LZP9"/>
<accession>A0A6J3LZP9</accession>
<gene>
    <name evidence="3" type="ORF">K489DRAFT_46872</name>
</gene>
<evidence type="ECO:0000313" key="2">
    <source>
        <dbReference type="Proteomes" id="UP000504637"/>
    </source>
</evidence>
<reference evidence="3" key="1">
    <citation type="submission" date="2020-01" db="EMBL/GenBank/DDBJ databases">
        <authorList>
            <consortium name="DOE Joint Genome Institute"/>
            <person name="Haridas S."/>
            <person name="Albert R."/>
            <person name="Binder M."/>
            <person name="Bloem J."/>
            <person name="Labutti K."/>
            <person name="Salamov A."/>
            <person name="Andreopoulos B."/>
            <person name="Baker S.E."/>
            <person name="Barry K."/>
            <person name="Bills G."/>
            <person name="Bluhm B.H."/>
            <person name="Cannon C."/>
            <person name="Castanera R."/>
            <person name="Culley D.E."/>
            <person name="Daum C."/>
            <person name="Ezra D."/>
            <person name="Gonzalez J.B."/>
            <person name="Henrissat B."/>
            <person name="Kuo A."/>
            <person name="Liang C."/>
            <person name="Lipzen A."/>
            <person name="Lutzoni F."/>
            <person name="Magnuson J."/>
            <person name="Mondo S."/>
            <person name="Nolan M."/>
            <person name="Ohm R."/>
            <person name="Pangilinan J."/>
            <person name="Park H.-J."/>
            <person name="Ramirez L."/>
            <person name="Alfaro M."/>
            <person name="Sun H."/>
            <person name="Tritt A."/>
            <person name="Yoshinaga Y."/>
            <person name="Zwiers L.-H."/>
            <person name="Turgeon B.G."/>
            <person name="Goodwin S.B."/>
            <person name="Spatafora J.W."/>
            <person name="Crous P.W."/>
            <person name="Grigoriev I.V."/>
        </authorList>
    </citation>
    <scope>NUCLEOTIDE SEQUENCE</scope>
    <source>
        <strain evidence="3">CBS 342.82</strain>
    </source>
</reference>
<evidence type="ECO:0000256" key="1">
    <source>
        <dbReference type="SAM" id="MobiDB-lite"/>
    </source>
</evidence>
<feature type="compositionally biased region" description="Polar residues" evidence="1">
    <location>
        <begin position="1"/>
        <end position="11"/>
    </location>
</feature>
<feature type="compositionally biased region" description="Basic and acidic residues" evidence="1">
    <location>
        <begin position="74"/>
        <end position="86"/>
    </location>
</feature>
<feature type="region of interest" description="Disordered" evidence="1">
    <location>
        <begin position="1"/>
        <end position="24"/>
    </location>
</feature>
<protein>
    <submittedName>
        <fullName evidence="3">Uncharacterized protein</fullName>
    </submittedName>
</protein>
<sequence>MKPSLLSTASQDKVGGALPRRASDGSANAPVLYILASWVHTNLHGCMHTHIAIPCSHTTNFARSPIEIVSNDPGSRDRSDTGTRKEAAKRKKGKTGGANVPSSGPRVYVCVHCAVDDDTVNHHSNKINNDDDRPSGGFYRQSVQRSIRDFVFSLYARG</sequence>
<proteinExistence type="predicted"/>
<name>A0A6J3LZP9_9PEZI</name>
<organism evidence="3">
    <name type="scientific">Dissoconium aciculare CBS 342.82</name>
    <dbReference type="NCBI Taxonomy" id="1314786"/>
    <lineage>
        <taxon>Eukaryota</taxon>
        <taxon>Fungi</taxon>
        <taxon>Dikarya</taxon>
        <taxon>Ascomycota</taxon>
        <taxon>Pezizomycotina</taxon>
        <taxon>Dothideomycetes</taxon>
        <taxon>Dothideomycetidae</taxon>
        <taxon>Mycosphaerellales</taxon>
        <taxon>Dissoconiaceae</taxon>
        <taxon>Dissoconium</taxon>
    </lineage>
</organism>
<feature type="region of interest" description="Disordered" evidence="1">
    <location>
        <begin position="67"/>
        <end position="101"/>
    </location>
</feature>
<evidence type="ECO:0000313" key="3">
    <source>
        <dbReference type="RefSeq" id="XP_033457143.1"/>
    </source>
</evidence>
<dbReference type="Proteomes" id="UP000504637">
    <property type="component" value="Unplaced"/>
</dbReference>
<keyword evidence="2" id="KW-1185">Reference proteome</keyword>